<organism evidence="1 2">
    <name type="scientific">Solibacillus silvestris (strain StLB046)</name>
    <name type="common">Bacillus silvestris</name>
    <dbReference type="NCBI Taxonomy" id="1002809"/>
    <lineage>
        <taxon>Bacteria</taxon>
        <taxon>Bacillati</taxon>
        <taxon>Bacillota</taxon>
        <taxon>Bacilli</taxon>
        <taxon>Bacillales</taxon>
        <taxon>Caryophanaceae</taxon>
        <taxon>Solibacillus</taxon>
    </lineage>
</organism>
<dbReference type="NCBIfam" id="NF041642">
    <property type="entry name" value="RAxF_45"/>
    <property type="match status" value="1"/>
</dbReference>
<gene>
    <name evidence="1" type="ordered locus">SSIL_2637</name>
</gene>
<reference evidence="2" key="1">
    <citation type="submission" date="2011-04" db="EMBL/GenBank/DDBJ databases">
        <title>Genome sequence of Solibacillus silvestris StLB046.</title>
        <authorList>
            <person name="Morohoshi T."/>
            <person name="Someya N."/>
            <person name="Ikeda T."/>
        </authorList>
    </citation>
    <scope>NUCLEOTIDE SEQUENCE [LARGE SCALE GENOMIC DNA]</scope>
    <source>
        <strain evidence="2">StLB046</strain>
    </source>
</reference>
<dbReference type="EMBL" id="AP012157">
    <property type="protein sequence ID" value="BAK17060.1"/>
    <property type="molecule type" value="Genomic_DNA"/>
</dbReference>
<accession>F2F5X7</accession>
<dbReference type="PATRIC" id="fig|1002809.3.peg.2652"/>
<evidence type="ECO:0000313" key="1">
    <source>
        <dbReference type="EMBL" id="BAK17060.1"/>
    </source>
</evidence>
<dbReference type="HOGENOM" id="CLU_3185498_0_0_9"/>
<sequence length="43" mass="4834">MKKLAIETGVKVDTAMYFARVITFKFGSNGIGVSFFRQFKNNA</sequence>
<dbReference type="STRING" id="1002809.SSIL_2637"/>
<evidence type="ECO:0000313" key="2">
    <source>
        <dbReference type="Proteomes" id="UP000006691"/>
    </source>
</evidence>
<dbReference type="RefSeq" id="WP_008404783.1">
    <property type="nucleotide sequence ID" value="NC_018065.1"/>
</dbReference>
<name>F2F5X7_SOLSS</name>
<keyword evidence="2" id="KW-1185">Reference proteome</keyword>
<proteinExistence type="predicted"/>
<dbReference type="AlphaFoldDB" id="F2F5X7"/>
<dbReference type="InterPro" id="IPR048146">
    <property type="entry name" value="RAxF_45-like"/>
</dbReference>
<dbReference type="eggNOG" id="ENOG5033IAC">
    <property type="taxonomic scope" value="Bacteria"/>
</dbReference>
<dbReference type="KEGG" id="siv:SSIL_2637"/>
<protein>
    <submittedName>
        <fullName evidence="1">Uncharacterized protein</fullName>
    </submittedName>
</protein>
<reference evidence="1 2" key="2">
    <citation type="journal article" date="2012" name="J. Biosci. Bioeng.">
        <title>Complete genome sequence and characterization of the N-acylhomoserine lactone-degrading gene of the potato leaf-associated Solibacillus silvestris.</title>
        <authorList>
            <person name="Morohoshi T."/>
            <person name="Tominaga Y."/>
            <person name="Someya N."/>
            <person name="Ikeda T."/>
        </authorList>
    </citation>
    <scope>NUCLEOTIDE SEQUENCE [LARGE SCALE GENOMIC DNA]</scope>
    <source>
        <strain evidence="1 2">StLB046</strain>
    </source>
</reference>
<dbReference type="Proteomes" id="UP000006691">
    <property type="component" value="Chromosome"/>
</dbReference>